<dbReference type="KEGG" id="mzi:HWN40_13205"/>
<name>A0A7D5IR89_9EURY</name>
<reference evidence="1 2" key="1">
    <citation type="submission" date="2020-06" db="EMBL/GenBank/DDBJ databases">
        <title>Methanolobus halotolerans sp. nov., isolated from a saline lake Tus in Siberia.</title>
        <authorList>
            <person name="Shen Y."/>
            <person name="Chen S.-C."/>
            <person name="Lai M.-C."/>
            <person name="Huang H.-H."/>
            <person name="Chiu H.-H."/>
            <person name="Tang S.-L."/>
            <person name="Rogozin D.Y."/>
            <person name="Degermendzhy A.G."/>
        </authorList>
    </citation>
    <scope>NUCLEOTIDE SEQUENCE [LARGE SCALE GENOMIC DNA]</scope>
    <source>
        <strain evidence="1 2">DSM 21339</strain>
    </source>
</reference>
<dbReference type="Proteomes" id="UP000509594">
    <property type="component" value="Chromosome"/>
</dbReference>
<proteinExistence type="predicted"/>
<dbReference type="GeneID" id="55822650"/>
<organism evidence="1 2">
    <name type="scientific">Methanolobus zinderi</name>
    <dbReference type="NCBI Taxonomy" id="536044"/>
    <lineage>
        <taxon>Archaea</taxon>
        <taxon>Methanobacteriati</taxon>
        <taxon>Methanobacteriota</taxon>
        <taxon>Stenosarchaea group</taxon>
        <taxon>Methanomicrobia</taxon>
        <taxon>Methanosarcinales</taxon>
        <taxon>Methanosarcinaceae</taxon>
        <taxon>Methanolobus</taxon>
    </lineage>
</organism>
<protein>
    <submittedName>
        <fullName evidence="1">Uncharacterized protein</fullName>
    </submittedName>
</protein>
<dbReference type="AlphaFoldDB" id="A0A7D5IR89"/>
<dbReference type="OrthoDB" id="141702at2157"/>
<accession>A0A7D5IR89</accession>
<dbReference type="RefSeq" id="WP_176966162.1">
    <property type="nucleotide sequence ID" value="NZ_CP058215.1"/>
</dbReference>
<sequence>MNMSDFNEYGIRQVGDRVRLPGISVSVSEKKKEDGSTVRWAQLSKYNKFKDEYENFSIFADDLELLGLKIPDILSRLKGIAQ</sequence>
<dbReference type="EMBL" id="CP058215">
    <property type="protein sequence ID" value="QLC51107.1"/>
    <property type="molecule type" value="Genomic_DNA"/>
</dbReference>
<gene>
    <name evidence="1" type="ORF">HWN40_13205</name>
</gene>
<evidence type="ECO:0000313" key="1">
    <source>
        <dbReference type="EMBL" id="QLC51107.1"/>
    </source>
</evidence>
<keyword evidence="2" id="KW-1185">Reference proteome</keyword>
<evidence type="ECO:0000313" key="2">
    <source>
        <dbReference type="Proteomes" id="UP000509594"/>
    </source>
</evidence>